<sequence length="161" mass="18347">MLHDDEVRRFGSRVARVLATTPGFRTDAEDACQAAWLEFLTCHSQIRDRDRLGAWLTTVARRHAIRAMIRRTRATYLPAPDEPSPETTLLDDERAAALWCAVAELPERARRLLLLIAHHPELKPAELAAEVGISPASVSKLRRRYLDQVRRKLEIQGFHHA</sequence>
<evidence type="ECO:0000313" key="8">
    <source>
        <dbReference type="Proteomes" id="UP000243542"/>
    </source>
</evidence>
<accession>A0A2A9FER3</accession>
<dbReference type="PANTHER" id="PTHR43133:SF8">
    <property type="entry name" value="RNA POLYMERASE SIGMA FACTOR HI_1459-RELATED"/>
    <property type="match status" value="1"/>
</dbReference>
<keyword evidence="8" id="KW-1185">Reference proteome</keyword>
<dbReference type="Gene3D" id="1.10.10.10">
    <property type="entry name" value="Winged helix-like DNA-binding domain superfamily/Winged helix DNA-binding domain"/>
    <property type="match status" value="1"/>
</dbReference>
<comment type="similarity">
    <text evidence="1">Belongs to the sigma-70 factor family. ECF subfamily.</text>
</comment>
<evidence type="ECO:0000259" key="6">
    <source>
        <dbReference type="Pfam" id="PF04542"/>
    </source>
</evidence>
<gene>
    <name evidence="7" type="ORF">ATK36_4033</name>
</gene>
<evidence type="ECO:0000313" key="7">
    <source>
        <dbReference type="EMBL" id="PFG48915.1"/>
    </source>
</evidence>
<keyword evidence="5" id="KW-0804">Transcription</keyword>
<name>A0A2A9FER3_9PSEU</name>
<evidence type="ECO:0000256" key="5">
    <source>
        <dbReference type="ARBA" id="ARBA00023163"/>
    </source>
</evidence>
<dbReference type="Pfam" id="PF04542">
    <property type="entry name" value="Sigma70_r2"/>
    <property type="match status" value="1"/>
</dbReference>
<dbReference type="PANTHER" id="PTHR43133">
    <property type="entry name" value="RNA POLYMERASE ECF-TYPE SIGMA FACTO"/>
    <property type="match status" value="1"/>
</dbReference>
<evidence type="ECO:0000256" key="3">
    <source>
        <dbReference type="ARBA" id="ARBA00023082"/>
    </source>
</evidence>
<reference evidence="7 8" key="1">
    <citation type="submission" date="2017-10" db="EMBL/GenBank/DDBJ databases">
        <title>Sequencing the genomes of 1000 actinobacteria strains.</title>
        <authorList>
            <person name="Klenk H.-P."/>
        </authorList>
    </citation>
    <scope>NUCLEOTIDE SEQUENCE [LARGE SCALE GENOMIC DNA]</scope>
    <source>
        <strain evidence="7 8">DSM 46092</strain>
    </source>
</reference>
<dbReference type="SUPFAM" id="SSF88946">
    <property type="entry name" value="Sigma2 domain of RNA polymerase sigma factors"/>
    <property type="match status" value="1"/>
</dbReference>
<dbReference type="InterPro" id="IPR013325">
    <property type="entry name" value="RNA_pol_sigma_r2"/>
</dbReference>
<keyword evidence="2" id="KW-0805">Transcription regulation</keyword>
<feature type="domain" description="RNA polymerase sigma-70 region 2" evidence="6">
    <location>
        <begin position="7"/>
        <end position="73"/>
    </location>
</feature>
<dbReference type="InterPro" id="IPR036388">
    <property type="entry name" value="WH-like_DNA-bd_sf"/>
</dbReference>
<dbReference type="InterPro" id="IPR039425">
    <property type="entry name" value="RNA_pol_sigma-70-like"/>
</dbReference>
<dbReference type="SUPFAM" id="SSF88659">
    <property type="entry name" value="Sigma3 and sigma4 domains of RNA polymerase sigma factors"/>
    <property type="match status" value="1"/>
</dbReference>
<evidence type="ECO:0000256" key="4">
    <source>
        <dbReference type="ARBA" id="ARBA00023125"/>
    </source>
</evidence>
<keyword evidence="3" id="KW-0731">Sigma factor</keyword>
<keyword evidence="4" id="KW-0238">DNA-binding</keyword>
<protein>
    <submittedName>
        <fullName evidence="7">RNA polymerase sigma factor (Sigma-70 family)</fullName>
    </submittedName>
</protein>
<dbReference type="NCBIfam" id="TIGR02937">
    <property type="entry name" value="sigma70-ECF"/>
    <property type="match status" value="1"/>
</dbReference>
<dbReference type="InterPro" id="IPR014284">
    <property type="entry name" value="RNA_pol_sigma-70_dom"/>
</dbReference>
<dbReference type="GO" id="GO:0006352">
    <property type="term" value="P:DNA-templated transcription initiation"/>
    <property type="evidence" value="ECO:0007669"/>
    <property type="project" value="InterPro"/>
</dbReference>
<evidence type="ECO:0000256" key="2">
    <source>
        <dbReference type="ARBA" id="ARBA00023015"/>
    </source>
</evidence>
<evidence type="ECO:0000256" key="1">
    <source>
        <dbReference type="ARBA" id="ARBA00010641"/>
    </source>
</evidence>
<dbReference type="RefSeq" id="WP_098512909.1">
    <property type="nucleotide sequence ID" value="NZ_JBIAKZ010000001.1"/>
</dbReference>
<dbReference type="GO" id="GO:0016987">
    <property type="term" value="F:sigma factor activity"/>
    <property type="evidence" value="ECO:0007669"/>
    <property type="project" value="UniProtKB-KW"/>
</dbReference>
<dbReference type="GO" id="GO:0003677">
    <property type="term" value="F:DNA binding"/>
    <property type="evidence" value="ECO:0007669"/>
    <property type="project" value="UniProtKB-KW"/>
</dbReference>
<dbReference type="AlphaFoldDB" id="A0A2A9FER3"/>
<dbReference type="Proteomes" id="UP000243542">
    <property type="component" value="Unassembled WGS sequence"/>
</dbReference>
<organism evidence="7 8">
    <name type="scientific">Amycolatopsis sulphurea</name>
    <dbReference type="NCBI Taxonomy" id="76022"/>
    <lineage>
        <taxon>Bacteria</taxon>
        <taxon>Bacillati</taxon>
        <taxon>Actinomycetota</taxon>
        <taxon>Actinomycetes</taxon>
        <taxon>Pseudonocardiales</taxon>
        <taxon>Pseudonocardiaceae</taxon>
        <taxon>Amycolatopsis</taxon>
    </lineage>
</organism>
<dbReference type="InterPro" id="IPR013324">
    <property type="entry name" value="RNA_pol_sigma_r3/r4-like"/>
</dbReference>
<dbReference type="InterPro" id="IPR007627">
    <property type="entry name" value="RNA_pol_sigma70_r2"/>
</dbReference>
<comment type="caution">
    <text evidence="7">The sequence shown here is derived from an EMBL/GenBank/DDBJ whole genome shotgun (WGS) entry which is preliminary data.</text>
</comment>
<dbReference type="EMBL" id="PDJK01000002">
    <property type="protein sequence ID" value="PFG48915.1"/>
    <property type="molecule type" value="Genomic_DNA"/>
</dbReference>
<proteinExistence type="inferred from homology"/>
<dbReference type="Gene3D" id="1.10.1740.10">
    <property type="match status" value="1"/>
</dbReference>